<evidence type="ECO:0000256" key="2">
    <source>
        <dbReference type="ARBA" id="ARBA00022527"/>
    </source>
</evidence>
<evidence type="ECO:0000256" key="1">
    <source>
        <dbReference type="ARBA" id="ARBA00012513"/>
    </source>
</evidence>
<evidence type="ECO:0000313" key="11">
    <source>
        <dbReference type="EMBL" id="KAA0018055.1"/>
    </source>
</evidence>
<dbReference type="SMART" id="SM00220">
    <property type="entry name" value="S_TKc"/>
    <property type="match status" value="1"/>
</dbReference>
<dbReference type="RefSeq" id="WP_149432862.1">
    <property type="nucleotide sequence ID" value="NZ_VLNY01000019.1"/>
</dbReference>
<keyword evidence="2 11" id="KW-0723">Serine/threonine-protein kinase</keyword>
<dbReference type="GO" id="GO:0004674">
    <property type="term" value="F:protein serine/threonine kinase activity"/>
    <property type="evidence" value="ECO:0007669"/>
    <property type="project" value="UniProtKB-KW"/>
</dbReference>
<keyword evidence="12" id="KW-1185">Reference proteome</keyword>
<organism evidence="11 12">
    <name type="scientific">Antrihabitans cavernicola</name>
    <dbReference type="NCBI Taxonomy" id="2495913"/>
    <lineage>
        <taxon>Bacteria</taxon>
        <taxon>Bacillati</taxon>
        <taxon>Actinomycetota</taxon>
        <taxon>Actinomycetes</taxon>
        <taxon>Mycobacteriales</taxon>
        <taxon>Nocardiaceae</taxon>
        <taxon>Antrihabitans</taxon>
    </lineage>
</organism>
<evidence type="ECO:0000256" key="6">
    <source>
        <dbReference type="ARBA" id="ARBA00022840"/>
    </source>
</evidence>
<dbReference type="InterPro" id="IPR000719">
    <property type="entry name" value="Prot_kinase_dom"/>
</dbReference>
<evidence type="ECO:0000256" key="8">
    <source>
        <dbReference type="ARBA" id="ARBA00048679"/>
    </source>
</evidence>
<sequence length="530" mass="55479">MALLPGTVFAGYTIERRLGAGGMGAVYLARHPRLPRRDALKVLDDSLGSDHAFRARFEREAELASRLDHPNIVSIYDRGSEGSQLWISMQYVDGVDVSALVKQGPAALPPERVSYIIGEAARGLDSAHRRGLLHRDVKPANILVARSDDDHDKVLVTDFGIARSLDESVALTATGSLVATLAYAAPEQIEGKQVDHRVDIYALGCTLYEMLTGSVPFRRESPVAVMHAHLSSPPPRATLTSPGVPPEIDDVIAKAMAKDPAQRFGSCRELAEAAATALRSPVDRGRVAPTLVRGPTTTAVNQALVPPVQRRRAPKIVGAGLALALVAALVVVIVKVTSGSDSSAAPPTPVPGPVASSAVATTAALETTTAEMTTAPPASSAAPIPAPATGAWGDASYIVDAFPNLLPATPNSTGYQGISCAPLNSENGSTARQLHCPADGNGISVNVWCDPARSQQTYTASGDGVTDVHEERWTRPSGTGSVRWETDSMSGSGLLSVSFDDPGRDFCVLGASGGSSGQDVHDNWFLAAPF</sequence>
<dbReference type="FunFam" id="3.30.200.20:FF:000035">
    <property type="entry name" value="Serine/threonine protein kinase Stk1"/>
    <property type="match status" value="1"/>
</dbReference>
<keyword evidence="5 11" id="KW-0418">Kinase</keyword>
<comment type="catalytic activity">
    <reaction evidence="7">
        <text>L-threonyl-[protein] + ATP = O-phospho-L-threonyl-[protein] + ADP + H(+)</text>
        <dbReference type="Rhea" id="RHEA:46608"/>
        <dbReference type="Rhea" id="RHEA-COMP:11060"/>
        <dbReference type="Rhea" id="RHEA-COMP:11605"/>
        <dbReference type="ChEBI" id="CHEBI:15378"/>
        <dbReference type="ChEBI" id="CHEBI:30013"/>
        <dbReference type="ChEBI" id="CHEBI:30616"/>
        <dbReference type="ChEBI" id="CHEBI:61977"/>
        <dbReference type="ChEBI" id="CHEBI:456216"/>
        <dbReference type="EC" id="2.7.11.1"/>
    </reaction>
</comment>
<dbReference type="InterPro" id="IPR011009">
    <property type="entry name" value="Kinase-like_dom_sf"/>
</dbReference>
<name>A0A5A7S4C2_9NOCA</name>
<dbReference type="Proteomes" id="UP000322244">
    <property type="component" value="Unassembled WGS sequence"/>
</dbReference>
<keyword evidence="6" id="KW-0067">ATP-binding</keyword>
<dbReference type="EC" id="2.7.11.1" evidence="1"/>
<accession>A0A5A7S4C2</accession>
<dbReference type="GO" id="GO:0045717">
    <property type="term" value="P:negative regulation of fatty acid biosynthetic process"/>
    <property type="evidence" value="ECO:0007669"/>
    <property type="project" value="UniProtKB-ARBA"/>
</dbReference>
<dbReference type="PANTHER" id="PTHR43289">
    <property type="entry name" value="MITOGEN-ACTIVATED PROTEIN KINASE KINASE KINASE 20-RELATED"/>
    <property type="match status" value="1"/>
</dbReference>
<dbReference type="FunFam" id="1.10.510.10:FF:000021">
    <property type="entry name" value="Serine/threonine protein kinase"/>
    <property type="match status" value="1"/>
</dbReference>
<dbReference type="PROSITE" id="PS00108">
    <property type="entry name" value="PROTEIN_KINASE_ST"/>
    <property type="match status" value="1"/>
</dbReference>
<evidence type="ECO:0000256" key="3">
    <source>
        <dbReference type="ARBA" id="ARBA00022679"/>
    </source>
</evidence>
<evidence type="ECO:0000259" key="10">
    <source>
        <dbReference type="PROSITE" id="PS50011"/>
    </source>
</evidence>
<dbReference type="SUPFAM" id="SSF56112">
    <property type="entry name" value="Protein kinase-like (PK-like)"/>
    <property type="match status" value="1"/>
</dbReference>
<keyword evidence="3" id="KW-0808">Transferase</keyword>
<protein>
    <recommendedName>
        <fullName evidence="1">non-specific serine/threonine protein kinase</fullName>
        <ecNumber evidence="1">2.7.11.1</ecNumber>
    </recommendedName>
</protein>
<dbReference type="AlphaFoldDB" id="A0A5A7S4C2"/>
<comment type="caution">
    <text evidence="11">The sequence shown here is derived from an EMBL/GenBank/DDBJ whole genome shotgun (WGS) entry which is preliminary data.</text>
</comment>
<dbReference type="PANTHER" id="PTHR43289:SF6">
    <property type="entry name" value="SERINE_THREONINE-PROTEIN KINASE NEKL-3"/>
    <property type="match status" value="1"/>
</dbReference>
<dbReference type="GO" id="GO:0005524">
    <property type="term" value="F:ATP binding"/>
    <property type="evidence" value="ECO:0007669"/>
    <property type="project" value="UniProtKB-KW"/>
</dbReference>
<comment type="catalytic activity">
    <reaction evidence="8">
        <text>L-seryl-[protein] + ATP = O-phospho-L-seryl-[protein] + ADP + H(+)</text>
        <dbReference type="Rhea" id="RHEA:17989"/>
        <dbReference type="Rhea" id="RHEA-COMP:9863"/>
        <dbReference type="Rhea" id="RHEA-COMP:11604"/>
        <dbReference type="ChEBI" id="CHEBI:15378"/>
        <dbReference type="ChEBI" id="CHEBI:29999"/>
        <dbReference type="ChEBI" id="CHEBI:30616"/>
        <dbReference type="ChEBI" id="CHEBI:83421"/>
        <dbReference type="ChEBI" id="CHEBI:456216"/>
        <dbReference type="EC" id="2.7.11.1"/>
    </reaction>
</comment>
<dbReference type="InterPro" id="IPR008271">
    <property type="entry name" value="Ser/Thr_kinase_AS"/>
</dbReference>
<feature type="region of interest" description="Disordered" evidence="9">
    <location>
        <begin position="339"/>
        <end position="359"/>
    </location>
</feature>
<dbReference type="OrthoDB" id="9762169at2"/>
<reference evidence="11 12" key="1">
    <citation type="submission" date="2019-07" db="EMBL/GenBank/DDBJ databases">
        <title>Rhodococcus cavernicolus sp. nov., isolated from a cave.</title>
        <authorList>
            <person name="Lee S.D."/>
        </authorList>
    </citation>
    <scope>NUCLEOTIDE SEQUENCE [LARGE SCALE GENOMIC DNA]</scope>
    <source>
        <strain evidence="11 12">C1-24</strain>
    </source>
</reference>
<keyword evidence="4" id="KW-0547">Nucleotide-binding</keyword>
<dbReference type="PROSITE" id="PS50011">
    <property type="entry name" value="PROTEIN_KINASE_DOM"/>
    <property type="match status" value="1"/>
</dbReference>
<gene>
    <name evidence="11" type="ORF">FOY51_24260</name>
</gene>
<evidence type="ECO:0000256" key="4">
    <source>
        <dbReference type="ARBA" id="ARBA00022741"/>
    </source>
</evidence>
<dbReference type="CDD" id="cd14014">
    <property type="entry name" value="STKc_PknB_like"/>
    <property type="match status" value="1"/>
</dbReference>
<dbReference type="Pfam" id="PF00069">
    <property type="entry name" value="Pkinase"/>
    <property type="match status" value="1"/>
</dbReference>
<proteinExistence type="predicted"/>
<evidence type="ECO:0000313" key="12">
    <source>
        <dbReference type="Proteomes" id="UP000322244"/>
    </source>
</evidence>
<dbReference type="EMBL" id="VLNY01000019">
    <property type="protein sequence ID" value="KAA0018055.1"/>
    <property type="molecule type" value="Genomic_DNA"/>
</dbReference>
<dbReference type="Gene3D" id="3.30.200.20">
    <property type="entry name" value="Phosphorylase Kinase, domain 1"/>
    <property type="match status" value="1"/>
</dbReference>
<dbReference type="Gene3D" id="1.10.510.10">
    <property type="entry name" value="Transferase(Phosphotransferase) domain 1"/>
    <property type="match status" value="1"/>
</dbReference>
<evidence type="ECO:0000256" key="7">
    <source>
        <dbReference type="ARBA" id="ARBA00047899"/>
    </source>
</evidence>
<evidence type="ECO:0000256" key="5">
    <source>
        <dbReference type="ARBA" id="ARBA00022777"/>
    </source>
</evidence>
<evidence type="ECO:0000256" key="9">
    <source>
        <dbReference type="SAM" id="MobiDB-lite"/>
    </source>
</evidence>
<feature type="domain" description="Protein kinase" evidence="10">
    <location>
        <begin position="12"/>
        <end position="278"/>
    </location>
</feature>